<dbReference type="Pfam" id="PF00460">
    <property type="entry name" value="Flg_bb_rod"/>
    <property type="match status" value="1"/>
</dbReference>
<protein>
    <submittedName>
        <fullName evidence="4">Flagellar basal body rod protein FlgG</fullName>
    </submittedName>
</protein>
<dbReference type="Proteomes" id="UP000183508">
    <property type="component" value="Unassembled WGS sequence"/>
</dbReference>
<dbReference type="Pfam" id="PF06429">
    <property type="entry name" value="Flg_bbr_C"/>
    <property type="match status" value="1"/>
</dbReference>
<keyword evidence="5" id="KW-1185">Reference proteome</keyword>
<organism evidence="4 5">
    <name type="scientific">Alicyclobacillus macrosporangiidus</name>
    <dbReference type="NCBI Taxonomy" id="392015"/>
    <lineage>
        <taxon>Bacteria</taxon>
        <taxon>Bacillati</taxon>
        <taxon>Bacillota</taxon>
        <taxon>Bacilli</taxon>
        <taxon>Bacillales</taxon>
        <taxon>Alicyclobacillaceae</taxon>
        <taxon>Alicyclobacillus</taxon>
    </lineage>
</organism>
<gene>
    <name evidence="4" type="ORF">SAMN05421543_105173</name>
</gene>
<dbReference type="GO" id="GO:0009288">
    <property type="term" value="C:bacterial-type flagellum"/>
    <property type="evidence" value="ECO:0007669"/>
    <property type="project" value="TreeGrafter"/>
</dbReference>
<sequence>MIRGLTTAASGMTAAERMQQVLTNNLANTETPGFKASNAELLSFPEQLLHIMDYQGGNPALGPAIGTMPTGVTFQEGVLWFSQGDLVQTGRALDVAISDTTPAGPYAAVAAGPGGGAGAGGAPGLASVQGPVTTGAGGVLQVNGRPLAVVGANGQAIPGVMAIRNPAYQGVALTAADGTANYDAQGNPSYLFANAAGQVLGRPGQPGWEGASLRVGTEADMGWHSFFPVAFSSGQVAQGLVLTRDGHFDVDGNNILVDASGRPVLPVGADGLPILNGRIRINPNYTGTELFGPDGGPVVDAQGQASYSVIDTNGNVIAGRLGTVDADVTQLQPLGETEFEVGGTLNPAQVRALLRPGTGALKPGAEEQSNVDAAATMTKMMAVLAQYEANQRVIRTEDSLLQLAVEQVGKVNA</sequence>
<dbReference type="SUPFAM" id="SSF117143">
    <property type="entry name" value="Flagellar hook protein flgE"/>
    <property type="match status" value="1"/>
</dbReference>
<dbReference type="InterPro" id="IPR010930">
    <property type="entry name" value="Flg_bb/hook_C_dom"/>
</dbReference>
<keyword evidence="4" id="KW-0966">Cell projection</keyword>
<comment type="similarity">
    <text evidence="1">Belongs to the flagella basal body rod proteins family.</text>
</comment>
<dbReference type="PROSITE" id="PS00588">
    <property type="entry name" value="FLAGELLA_BB_ROD"/>
    <property type="match status" value="1"/>
</dbReference>
<evidence type="ECO:0000259" key="2">
    <source>
        <dbReference type="Pfam" id="PF00460"/>
    </source>
</evidence>
<dbReference type="GO" id="GO:0071978">
    <property type="term" value="P:bacterial-type flagellum-dependent swarming motility"/>
    <property type="evidence" value="ECO:0007669"/>
    <property type="project" value="TreeGrafter"/>
</dbReference>
<evidence type="ECO:0000256" key="1">
    <source>
        <dbReference type="ARBA" id="ARBA00009677"/>
    </source>
</evidence>
<evidence type="ECO:0000259" key="3">
    <source>
        <dbReference type="Pfam" id="PF06429"/>
    </source>
</evidence>
<proteinExistence type="inferred from homology"/>
<dbReference type="AlphaFoldDB" id="A0A1I7HYC4"/>
<name>A0A1I7HYC4_9BACL</name>
<feature type="domain" description="Flagellar basal body rod protein N-terminal" evidence="2">
    <location>
        <begin position="5"/>
        <end position="35"/>
    </location>
</feature>
<accession>A0A1I7HYC4</accession>
<evidence type="ECO:0000313" key="5">
    <source>
        <dbReference type="Proteomes" id="UP000183508"/>
    </source>
</evidence>
<dbReference type="InterPro" id="IPR019776">
    <property type="entry name" value="Flagellar_basal_body_rod_CS"/>
</dbReference>
<dbReference type="InterPro" id="IPR001444">
    <property type="entry name" value="Flag_bb_rod_N"/>
</dbReference>
<reference evidence="5" key="1">
    <citation type="submission" date="2016-10" db="EMBL/GenBank/DDBJ databases">
        <authorList>
            <person name="Varghese N."/>
        </authorList>
    </citation>
    <scope>NUCLEOTIDE SEQUENCE [LARGE SCALE GENOMIC DNA]</scope>
    <source>
        <strain evidence="5">DSM 17980</strain>
    </source>
</reference>
<dbReference type="RefSeq" id="WP_074950737.1">
    <property type="nucleotide sequence ID" value="NZ_FPBV01000005.1"/>
</dbReference>
<dbReference type="EMBL" id="FPBV01000005">
    <property type="protein sequence ID" value="SFU65704.1"/>
    <property type="molecule type" value="Genomic_DNA"/>
</dbReference>
<dbReference type="OrthoDB" id="9800375at2"/>
<keyword evidence="4" id="KW-0969">Cilium</keyword>
<dbReference type="PANTHER" id="PTHR30435:SF19">
    <property type="entry name" value="FLAGELLAR BASAL-BODY ROD PROTEIN FLGG"/>
    <property type="match status" value="1"/>
</dbReference>
<keyword evidence="4" id="KW-0282">Flagellum</keyword>
<dbReference type="STRING" id="392015.SAMN05421543_105173"/>
<dbReference type="eggNOG" id="COG4786">
    <property type="taxonomic scope" value="Bacteria"/>
</dbReference>
<dbReference type="PANTHER" id="PTHR30435">
    <property type="entry name" value="FLAGELLAR PROTEIN"/>
    <property type="match status" value="1"/>
</dbReference>
<evidence type="ECO:0000313" key="4">
    <source>
        <dbReference type="EMBL" id="SFU65704.1"/>
    </source>
</evidence>
<dbReference type="InterPro" id="IPR037925">
    <property type="entry name" value="FlgE/F/G-like"/>
</dbReference>
<feature type="domain" description="Flagellar basal-body/hook protein C-terminal" evidence="3">
    <location>
        <begin position="363"/>
        <end position="403"/>
    </location>
</feature>